<evidence type="ECO:0000313" key="2">
    <source>
        <dbReference type="Proteomes" id="UP000054893"/>
    </source>
</evidence>
<reference evidence="1 2" key="1">
    <citation type="submission" date="2016-01" db="EMBL/GenBank/DDBJ databases">
        <authorList>
            <person name="Oliw E.H."/>
        </authorList>
    </citation>
    <scope>NUCLEOTIDE SEQUENCE [LARGE SCALE GENOMIC DNA]</scope>
    <source>
        <strain evidence="1">LMG 22029</strain>
    </source>
</reference>
<dbReference type="OrthoDB" id="5588378at2"/>
<accession>A0A158I8W5</accession>
<organism evidence="1 2">
    <name type="scientific">Caballeronia sordidicola</name>
    <name type="common">Burkholderia sordidicola</name>
    <dbReference type="NCBI Taxonomy" id="196367"/>
    <lineage>
        <taxon>Bacteria</taxon>
        <taxon>Pseudomonadati</taxon>
        <taxon>Pseudomonadota</taxon>
        <taxon>Betaproteobacteria</taxon>
        <taxon>Burkholderiales</taxon>
        <taxon>Burkholderiaceae</taxon>
        <taxon>Caballeronia</taxon>
    </lineage>
</organism>
<name>A0A158I8W5_CABSO</name>
<evidence type="ECO:0000313" key="1">
    <source>
        <dbReference type="EMBL" id="SAL52803.1"/>
    </source>
</evidence>
<gene>
    <name evidence="1" type="ORF">AWB64_05712</name>
</gene>
<dbReference type="EMBL" id="FCOC02000029">
    <property type="protein sequence ID" value="SAL52803.1"/>
    <property type="molecule type" value="Genomic_DNA"/>
</dbReference>
<protein>
    <submittedName>
        <fullName evidence="1">Uncharacterized protein</fullName>
    </submittedName>
</protein>
<proteinExistence type="predicted"/>
<dbReference type="AlphaFoldDB" id="A0A158I8W5"/>
<dbReference type="Proteomes" id="UP000054893">
    <property type="component" value="Unassembled WGS sequence"/>
</dbReference>
<dbReference type="RefSeq" id="WP_060858685.1">
    <property type="nucleotide sequence ID" value="NZ_FCOC02000029.1"/>
</dbReference>
<sequence length="164" mass="17666">MHQPRVAPLAEVVTPSLEASLSLWECVMRAAVAALRAAQPLAAFQGYEHALAIAHRLIEQPPEGRAGDCVAALVVSHHNLADLELERGRIDHAVAQLCAAHEALFKIFLDTTRGPALQQAALRHSRETHVALLNHVATHGPHTSIARTLELGERALNASTPLPH</sequence>